<accession>A0A7E4V0F4</accession>
<reference evidence="2" key="2">
    <citation type="submission" date="2020-10" db="UniProtKB">
        <authorList>
            <consortium name="WormBaseParasite"/>
        </authorList>
    </citation>
    <scope>IDENTIFICATION</scope>
</reference>
<keyword evidence="1" id="KW-1185">Reference proteome</keyword>
<proteinExistence type="predicted"/>
<organism evidence="1 2">
    <name type="scientific">Panagrellus redivivus</name>
    <name type="common">Microworm</name>
    <dbReference type="NCBI Taxonomy" id="6233"/>
    <lineage>
        <taxon>Eukaryota</taxon>
        <taxon>Metazoa</taxon>
        <taxon>Ecdysozoa</taxon>
        <taxon>Nematoda</taxon>
        <taxon>Chromadorea</taxon>
        <taxon>Rhabditida</taxon>
        <taxon>Tylenchina</taxon>
        <taxon>Panagrolaimomorpha</taxon>
        <taxon>Panagrolaimoidea</taxon>
        <taxon>Panagrolaimidae</taxon>
        <taxon>Panagrellus</taxon>
    </lineage>
</organism>
<evidence type="ECO:0000313" key="2">
    <source>
        <dbReference type="WBParaSite" id="Pan_g15000.t1"/>
    </source>
</evidence>
<protein>
    <submittedName>
        <fullName evidence="2">Uncharacterized protein</fullName>
    </submittedName>
</protein>
<dbReference type="AlphaFoldDB" id="A0A7E4V0F4"/>
<name>A0A7E4V0F4_PANRE</name>
<dbReference type="Proteomes" id="UP000492821">
    <property type="component" value="Unassembled WGS sequence"/>
</dbReference>
<evidence type="ECO:0000313" key="1">
    <source>
        <dbReference type="Proteomes" id="UP000492821"/>
    </source>
</evidence>
<dbReference type="WBParaSite" id="Pan_g15000.t1">
    <property type="protein sequence ID" value="Pan_g15000.t1"/>
    <property type="gene ID" value="Pan_g15000"/>
</dbReference>
<sequence length="81" mass="9202">MQMASSHDHLQSLQKCVVILAHHSTIFRLRPNRPEKSGSNAQLFEACFSKASQKPMLRSFVQMPERHASNGSFSNYLDAIR</sequence>
<reference evidence="1" key="1">
    <citation type="journal article" date="2013" name="Genetics">
        <title>The draft genome and transcriptome of Panagrellus redivivus are shaped by the harsh demands of a free-living lifestyle.</title>
        <authorList>
            <person name="Srinivasan J."/>
            <person name="Dillman A.R."/>
            <person name="Macchietto M.G."/>
            <person name="Heikkinen L."/>
            <person name="Lakso M."/>
            <person name="Fracchia K.M."/>
            <person name="Antoshechkin I."/>
            <person name="Mortazavi A."/>
            <person name="Wong G."/>
            <person name="Sternberg P.W."/>
        </authorList>
    </citation>
    <scope>NUCLEOTIDE SEQUENCE [LARGE SCALE GENOMIC DNA]</scope>
    <source>
        <strain evidence="1">MT8872</strain>
    </source>
</reference>